<proteinExistence type="predicted"/>
<dbReference type="Gramene" id="RZC77540">
    <property type="protein sequence ID" value="RZC77540"/>
    <property type="gene ID" value="C5167_003841"/>
</dbReference>
<keyword evidence="1" id="KW-0732">Signal</keyword>
<dbReference type="Proteomes" id="UP000316621">
    <property type="component" value="Chromosome 9"/>
</dbReference>
<feature type="signal peptide" evidence="1">
    <location>
        <begin position="1"/>
        <end position="18"/>
    </location>
</feature>
<evidence type="ECO:0000256" key="1">
    <source>
        <dbReference type="SAM" id="SignalP"/>
    </source>
</evidence>
<keyword evidence="3" id="KW-1185">Reference proteome</keyword>
<feature type="chain" id="PRO_5021254536" evidence="1">
    <location>
        <begin position="19"/>
        <end position="66"/>
    </location>
</feature>
<protein>
    <submittedName>
        <fullName evidence="2">Uncharacterized protein</fullName>
    </submittedName>
</protein>
<organism evidence="2 3">
    <name type="scientific">Papaver somniferum</name>
    <name type="common">Opium poppy</name>
    <dbReference type="NCBI Taxonomy" id="3469"/>
    <lineage>
        <taxon>Eukaryota</taxon>
        <taxon>Viridiplantae</taxon>
        <taxon>Streptophyta</taxon>
        <taxon>Embryophyta</taxon>
        <taxon>Tracheophyta</taxon>
        <taxon>Spermatophyta</taxon>
        <taxon>Magnoliopsida</taxon>
        <taxon>Ranunculales</taxon>
        <taxon>Papaveraceae</taxon>
        <taxon>Papaveroideae</taxon>
        <taxon>Papaver</taxon>
    </lineage>
</organism>
<sequence>MFISMRWILIIPMSVAFAGQGFIRVMRTPEVADTRFIIELQQKERDMFLSSSVQIHHRPSMAATDG</sequence>
<evidence type="ECO:0000313" key="3">
    <source>
        <dbReference type="Proteomes" id="UP000316621"/>
    </source>
</evidence>
<name>A0A4Y7KYS3_PAPSO</name>
<gene>
    <name evidence="2" type="ORF">C5167_003841</name>
</gene>
<reference evidence="2 3" key="1">
    <citation type="journal article" date="2018" name="Science">
        <title>The opium poppy genome and morphinan production.</title>
        <authorList>
            <person name="Guo L."/>
            <person name="Winzer T."/>
            <person name="Yang X."/>
            <person name="Li Y."/>
            <person name="Ning Z."/>
            <person name="He Z."/>
            <person name="Teodor R."/>
            <person name="Lu Y."/>
            <person name="Bowser T.A."/>
            <person name="Graham I.A."/>
            <person name="Ye K."/>
        </authorList>
    </citation>
    <scope>NUCLEOTIDE SEQUENCE [LARGE SCALE GENOMIC DNA]</scope>
    <source>
        <strain evidence="3">cv. HN1</strain>
        <tissue evidence="2">Leaves</tissue>
    </source>
</reference>
<dbReference type="AlphaFoldDB" id="A0A4Y7KYS3"/>
<evidence type="ECO:0000313" key="2">
    <source>
        <dbReference type="EMBL" id="RZC77540.1"/>
    </source>
</evidence>
<accession>A0A4Y7KYS3</accession>
<dbReference type="EMBL" id="CM010723">
    <property type="protein sequence ID" value="RZC77540.1"/>
    <property type="molecule type" value="Genomic_DNA"/>
</dbReference>